<evidence type="ECO:0000313" key="3">
    <source>
        <dbReference type="Proteomes" id="UP000005801"/>
    </source>
</evidence>
<dbReference type="Proteomes" id="UP000005801">
    <property type="component" value="Unassembled WGS sequence"/>
</dbReference>
<gene>
    <name evidence="2" type="ORF">PPSIR1_05763</name>
</gene>
<sequence length="265" mass="27009">MGTGTDEAGDESTSTDSGTSTDTSTSTDSSSSEEEDSADFIPPEDTGPWEDPCDLFEQDCPEGEKCAPYSTTGGSWDATKCVPILGDQAEGEPCTYDGTAAGTDDCDGTGMCFNTDQDGAGTCHSFCIGSVDSPTCPEVEGCGGLSCLIGGDSTVAVCVPGCDALDQESCGEGMGCYWVNANFQCVFAADTIPTGQPCAFVNDCAPGNLCVNAEELPSCEGDACCAEFCELGLAENPCSQDGTVCVDAFAEVEDICAAGVCMVEP</sequence>
<evidence type="ECO:0000256" key="1">
    <source>
        <dbReference type="SAM" id="MobiDB-lite"/>
    </source>
</evidence>
<dbReference type="AlphaFoldDB" id="A6FXC5"/>
<accession>A6FXC5</accession>
<feature type="region of interest" description="Disordered" evidence="1">
    <location>
        <begin position="1"/>
        <end position="54"/>
    </location>
</feature>
<comment type="caution">
    <text evidence="2">The sequence shown here is derived from an EMBL/GenBank/DDBJ whole genome shotgun (WGS) entry which is preliminary data.</text>
</comment>
<reference evidence="2 3" key="1">
    <citation type="submission" date="2007-06" db="EMBL/GenBank/DDBJ databases">
        <authorList>
            <person name="Shimkets L."/>
            <person name="Ferriera S."/>
            <person name="Johnson J."/>
            <person name="Kravitz S."/>
            <person name="Beeson K."/>
            <person name="Sutton G."/>
            <person name="Rogers Y.-H."/>
            <person name="Friedman R."/>
            <person name="Frazier M."/>
            <person name="Venter J.C."/>
        </authorList>
    </citation>
    <scope>NUCLEOTIDE SEQUENCE [LARGE SCALE GENOMIC DNA]</scope>
    <source>
        <strain evidence="2 3">SIR-1</strain>
    </source>
</reference>
<keyword evidence="2" id="KW-0449">Lipoprotein</keyword>
<feature type="compositionally biased region" description="Low complexity" evidence="1">
    <location>
        <begin position="11"/>
        <end position="30"/>
    </location>
</feature>
<organism evidence="2 3">
    <name type="scientific">Plesiocystis pacifica SIR-1</name>
    <dbReference type="NCBI Taxonomy" id="391625"/>
    <lineage>
        <taxon>Bacteria</taxon>
        <taxon>Pseudomonadati</taxon>
        <taxon>Myxococcota</taxon>
        <taxon>Polyangia</taxon>
        <taxon>Nannocystales</taxon>
        <taxon>Nannocystaceae</taxon>
        <taxon>Plesiocystis</taxon>
    </lineage>
</organism>
<keyword evidence="3" id="KW-1185">Reference proteome</keyword>
<name>A6FXC5_9BACT</name>
<evidence type="ECO:0000313" key="2">
    <source>
        <dbReference type="EMBL" id="EDM81949.1"/>
    </source>
</evidence>
<protein>
    <submittedName>
        <fullName evidence="2">Putative lipoprotein</fullName>
    </submittedName>
</protein>
<dbReference type="EMBL" id="ABCS01000001">
    <property type="protein sequence ID" value="EDM81949.1"/>
    <property type="molecule type" value="Genomic_DNA"/>
</dbReference>
<proteinExistence type="predicted"/>